<accession>A0AAX6FKI7</accession>
<evidence type="ECO:0000313" key="2">
    <source>
        <dbReference type="EMBL" id="KAJ6816793.1"/>
    </source>
</evidence>
<reference evidence="2" key="2">
    <citation type="submission" date="2023-04" db="EMBL/GenBank/DDBJ databases">
        <authorList>
            <person name="Bruccoleri R.E."/>
            <person name="Oakeley E.J."/>
            <person name="Faust A.-M."/>
            <person name="Dessus-Babus S."/>
            <person name="Altorfer M."/>
            <person name="Burckhardt D."/>
            <person name="Oertli M."/>
            <person name="Naumann U."/>
            <person name="Petersen F."/>
            <person name="Wong J."/>
        </authorList>
    </citation>
    <scope>NUCLEOTIDE SEQUENCE</scope>
    <source>
        <strain evidence="2">GSM-AAB239-AS_SAM_17_03QT</strain>
        <tissue evidence="2">Leaf</tissue>
    </source>
</reference>
<dbReference type="Proteomes" id="UP001140949">
    <property type="component" value="Unassembled WGS sequence"/>
</dbReference>
<protein>
    <recommendedName>
        <fullName evidence="1">Cell division control protein 24 OB domain-containing protein</fullName>
    </recommendedName>
</protein>
<evidence type="ECO:0000313" key="3">
    <source>
        <dbReference type="Proteomes" id="UP001140949"/>
    </source>
</evidence>
<keyword evidence="3" id="KW-1185">Reference proteome</keyword>
<dbReference type="SUPFAM" id="SSF50249">
    <property type="entry name" value="Nucleic acid-binding proteins"/>
    <property type="match status" value="1"/>
</dbReference>
<dbReference type="PANTHER" id="PTHR36033">
    <property type="entry name" value="NUCLEIC ACID-BINDING PROTEINS SUPERFAMILY"/>
    <property type="match status" value="1"/>
</dbReference>
<organism evidence="2 3">
    <name type="scientific">Iris pallida</name>
    <name type="common">Sweet iris</name>
    <dbReference type="NCBI Taxonomy" id="29817"/>
    <lineage>
        <taxon>Eukaryota</taxon>
        <taxon>Viridiplantae</taxon>
        <taxon>Streptophyta</taxon>
        <taxon>Embryophyta</taxon>
        <taxon>Tracheophyta</taxon>
        <taxon>Spermatophyta</taxon>
        <taxon>Magnoliopsida</taxon>
        <taxon>Liliopsida</taxon>
        <taxon>Asparagales</taxon>
        <taxon>Iridaceae</taxon>
        <taxon>Iridoideae</taxon>
        <taxon>Irideae</taxon>
        <taxon>Iris</taxon>
    </lineage>
</organism>
<gene>
    <name evidence="2" type="ORF">M6B38_415825</name>
</gene>
<dbReference type="InterPro" id="IPR035203">
    <property type="entry name" value="Cdc24_OB3"/>
</dbReference>
<dbReference type="AlphaFoldDB" id="A0AAX6FKI7"/>
<reference evidence="2" key="1">
    <citation type="journal article" date="2023" name="GigaByte">
        <title>Genome assembly of the bearded iris, Iris pallida Lam.</title>
        <authorList>
            <person name="Bruccoleri R.E."/>
            <person name="Oakeley E.J."/>
            <person name="Faust A.M.E."/>
            <person name="Altorfer M."/>
            <person name="Dessus-Babus S."/>
            <person name="Burckhardt D."/>
            <person name="Oertli M."/>
            <person name="Naumann U."/>
            <person name="Petersen F."/>
            <person name="Wong J."/>
        </authorList>
    </citation>
    <scope>NUCLEOTIDE SEQUENCE</scope>
    <source>
        <strain evidence="2">GSM-AAB239-AS_SAM_17_03QT</strain>
    </source>
</reference>
<dbReference type="Pfam" id="PF17244">
    <property type="entry name" value="CDC24_OB3"/>
    <property type="match status" value="1"/>
</dbReference>
<comment type="caution">
    <text evidence="2">The sequence shown here is derived from an EMBL/GenBank/DDBJ whole genome shotgun (WGS) entry which is preliminary data.</text>
</comment>
<dbReference type="EMBL" id="JANAVB010028196">
    <property type="protein sequence ID" value="KAJ6816793.1"/>
    <property type="molecule type" value="Genomic_DNA"/>
</dbReference>
<evidence type="ECO:0000259" key="1">
    <source>
        <dbReference type="Pfam" id="PF17244"/>
    </source>
</evidence>
<proteinExistence type="predicted"/>
<dbReference type="InterPro" id="IPR012340">
    <property type="entry name" value="NA-bd_OB-fold"/>
</dbReference>
<feature type="domain" description="Cell division control protein 24 OB" evidence="1">
    <location>
        <begin position="187"/>
        <end position="407"/>
    </location>
</feature>
<dbReference type="PANTHER" id="PTHR36033:SF1">
    <property type="entry name" value="NUCLEIC ACID-BINDING PROTEINS SUPERFAMILY"/>
    <property type="match status" value="1"/>
</dbReference>
<name>A0AAX6FKI7_IRIPA</name>
<sequence length="444" mass="49703">MRIKMRMLCCWVHNFAQIHSQPYHSMLPKLAHHIHFMQGRIESIGPLEAQGSFGCSQRKQITLVDNDGGKLKFNLWGEQVLLANLLSSGSMLAVDRPFIANITDSGIMTSQGVCLEYGSATQLYLVPFVQHEEQVLLASTQIRYQGTRLSCGASQSQGLKVSQVSLPLNSQGSVDFSNYPFRAYVNDLHDKMTGISLYGVVRNIKRETDASETVFSVTIEDLTGAIITKLHFVRYWSLGRLGLGHTIYISGLSCSLNTDKLLELAWFEKDSGTSLVDLSCLPAFLNSSCLHQLSCLSDLSKHNTATNIFNVRLDQIELQHVRSVLCHAPCGRHVNVKSMGIVECCFCHCSSEGELLRSFHLKITLVDESANIFAWCAGQTAAELLQVSPDEFFELPEDEQAMYLYTLQNERFMVAIVNTDQKNRPVLNQNNDPIWEIARAQKCE</sequence>